<accession>A0A7L4ZQT4</accession>
<sequence>MPRIDGIETTKRIRLMNKKTPIIALTAVEEDQIKDKIHEAGMNDFIIKPYDLAEFHQIVLKNLYKNII</sequence>
<gene>
    <name evidence="4" type="primary">cqsS</name>
    <name evidence="4" type="ORF">IMCC3317_42810</name>
</gene>
<evidence type="ECO:0000313" key="5">
    <source>
        <dbReference type="Proteomes" id="UP000464657"/>
    </source>
</evidence>
<dbReference type="GO" id="GO:0000160">
    <property type="term" value="P:phosphorelay signal transduction system"/>
    <property type="evidence" value="ECO:0007669"/>
    <property type="project" value="InterPro"/>
</dbReference>
<proteinExistence type="predicted"/>
<dbReference type="GO" id="GO:0004673">
    <property type="term" value="F:protein histidine kinase activity"/>
    <property type="evidence" value="ECO:0007669"/>
    <property type="project" value="UniProtKB-EC"/>
</dbReference>
<dbReference type="InterPro" id="IPR001789">
    <property type="entry name" value="Sig_transdc_resp-reg_receiver"/>
</dbReference>
<protein>
    <submittedName>
        <fullName evidence="4">CAI-1 autoinducer sensor kinase/phosphatase CqsS</fullName>
        <ecNumber evidence="4">2.7.13.3</ecNumber>
    </submittedName>
</protein>
<dbReference type="Proteomes" id="UP000464657">
    <property type="component" value="Chromosome"/>
</dbReference>
<dbReference type="PANTHER" id="PTHR43719">
    <property type="entry name" value="TWO-COMPONENT HISTIDINE KINASE"/>
    <property type="match status" value="1"/>
</dbReference>
<reference evidence="4 5" key="1">
    <citation type="journal article" date="2013" name="Int. J. Syst. Evol. Microbiol.">
        <title>Kordia antarctica sp. nov., isolated from Antarctic seawater.</title>
        <authorList>
            <person name="Baek K."/>
            <person name="Choi A."/>
            <person name="Kang I."/>
            <person name="Lee K."/>
            <person name="Cho J.C."/>
        </authorList>
    </citation>
    <scope>NUCLEOTIDE SEQUENCE [LARGE SCALE GENOMIC DNA]</scope>
    <source>
        <strain evidence="4 5">IMCC3317</strain>
    </source>
</reference>
<dbReference type="InterPro" id="IPR011006">
    <property type="entry name" value="CheY-like_superfamily"/>
</dbReference>
<dbReference type="EMBL" id="CP019288">
    <property type="protein sequence ID" value="QHI38881.1"/>
    <property type="molecule type" value="Genomic_DNA"/>
</dbReference>
<dbReference type="PROSITE" id="PS50110">
    <property type="entry name" value="RESPONSE_REGULATORY"/>
    <property type="match status" value="1"/>
</dbReference>
<evidence type="ECO:0000259" key="3">
    <source>
        <dbReference type="PROSITE" id="PS50110"/>
    </source>
</evidence>
<dbReference type="SUPFAM" id="SSF52172">
    <property type="entry name" value="CheY-like"/>
    <property type="match status" value="1"/>
</dbReference>
<keyword evidence="5" id="KW-1185">Reference proteome</keyword>
<keyword evidence="4" id="KW-0808">Transferase</keyword>
<name>A0A7L4ZQT4_9FLAO</name>
<keyword evidence="1" id="KW-0597">Phosphoprotein</keyword>
<evidence type="ECO:0000313" key="4">
    <source>
        <dbReference type="EMBL" id="QHI38881.1"/>
    </source>
</evidence>
<feature type="domain" description="Response regulatory" evidence="3">
    <location>
        <begin position="1"/>
        <end position="63"/>
    </location>
</feature>
<evidence type="ECO:0000256" key="1">
    <source>
        <dbReference type="ARBA" id="ARBA00022553"/>
    </source>
</evidence>
<comment type="caution">
    <text evidence="2">Lacks conserved residue(s) required for the propagation of feature annotation.</text>
</comment>
<dbReference type="InterPro" id="IPR050956">
    <property type="entry name" value="2C_system_His_kinase"/>
</dbReference>
<dbReference type="Pfam" id="PF00072">
    <property type="entry name" value="Response_reg"/>
    <property type="match status" value="1"/>
</dbReference>
<dbReference type="AlphaFoldDB" id="A0A7L4ZQT4"/>
<dbReference type="PANTHER" id="PTHR43719:SF28">
    <property type="entry name" value="PEROXIDE STRESS-ACTIVATED HISTIDINE KINASE MAK1-RELATED"/>
    <property type="match status" value="1"/>
</dbReference>
<evidence type="ECO:0000256" key="2">
    <source>
        <dbReference type="PROSITE-ProRule" id="PRU00169"/>
    </source>
</evidence>
<organism evidence="4 5">
    <name type="scientific">Kordia antarctica</name>
    <dbReference type="NCBI Taxonomy" id="1218801"/>
    <lineage>
        <taxon>Bacteria</taxon>
        <taxon>Pseudomonadati</taxon>
        <taxon>Bacteroidota</taxon>
        <taxon>Flavobacteriia</taxon>
        <taxon>Flavobacteriales</taxon>
        <taxon>Flavobacteriaceae</taxon>
        <taxon>Kordia</taxon>
    </lineage>
</organism>
<dbReference type="KEGG" id="kan:IMCC3317_42810"/>
<dbReference type="Gene3D" id="3.40.50.2300">
    <property type="match status" value="1"/>
</dbReference>
<dbReference type="EC" id="2.7.13.3" evidence="4"/>
<keyword evidence="4" id="KW-0418">Kinase</keyword>